<sequence length="139" mass="16138">MNHFNFQIADCHTEAPKNFPIKGSYSTLLAALPPMGADFCWEEHLEDWGPEEWAKLYYLHIVCDYSLHTVSELFTTIEVRGVPVAVASFDFFHHHFMPQVPMHLRMFINFDEYEIDCIKNGYITSFTFDGQDFTAIGFS</sequence>
<gene>
    <name evidence="1" type="ORF">LPB072_10135</name>
    <name evidence="2" type="ORF">LPB72_07240</name>
</gene>
<evidence type="ECO:0000313" key="4">
    <source>
        <dbReference type="Proteomes" id="UP000185680"/>
    </source>
</evidence>
<reference evidence="1 4" key="2">
    <citation type="submission" date="2016-10" db="EMBL/GenBank/DDBJ databases">
        <title>Hydorgenophaga sp. LPB0072 isolated from gastropod.</title>
        <authorList>
            <person name="Kim E."/>
            <person name="Yi H."/>
        </authorList>
    </citation>
    <scope>NUCLEOTIDE SEQUENCE [LARGE SCALE GENOMIC DNA]</scope>
    <source>
        <strain evidence="1 4">LPB0072</strain>
    </source>
</reference>
<dbReference type="KEGG" id="hyl:LPB072_10135"/>
<reference evidence="2 3" key="1">
    <citation type="submission" date="2016-02" db="EMBL/GenBank/DDBJ databases">
        <title>Draft genome sequence of Hydrogenophaga sp. LPB0072.</title>
        <authorList>
            <person name="Shin S.-K."/>
            <person name="Yi H."/>
        </authorList>
    </citation>
    <scope>NUCLEOTIDE SEQUENCE [LARGE SCALE GENOMIC DNA]</scope>
    <source>
        <strain evidence="2 3">LPB0072</strain>
    </source>
</reference>
<evidence type="ECO:0000313" key="2">
    <source>
        <dbReference type="EMBL" id="OAD42695.1"/>
    </source>
</evidence>
<dbReference type="AlphaFoldDB" id="A0A162W0K7"/>
<evidence type="ECO:0000313" key="1">
    <source>
        <dbReference type="EMBL" id="AOW13160.1"/>
    </source>
</evidence>
<protein>
    <recommendedName>
        <fullName evidence="5">YubB ferredoxin-like domain-containing protein</fullName>
    </recommendedName>
</protein>
<organism evidence="1 4">
    <name type="scientific">Hydrogenophaga crassostreae</name>
    <dbReference type="NCBI Taxonomy" id="1763535"/>
    <lineage>
        <taxon>Bacteria</taxon>
        <taxon>Pseudomonadati</taxon>
        <taxon>Pseudomonadota</taxon>
        <taxon>Betaproteobacteria</taxon>
        <taxon>Burkholderiales</taxon>
        <taxon>Comamonadaceae</taxon>
        <taxon>Hydrogenophaga</taxon>
    </lineage>
</organism>
<dbReference type="Proteomes" id="UP000185657">
    <property type="component" value="Unassembled WGS sequence"/>
</dbReference>
<dbReference type="EMBL" id="LVWD01000007">
    <property type="protein sequence ID" value="OAD42695.1"/>
    <property type="molecule type" value="Genomic_DNA"/>
</dbReference>
<keyword evidence="3" id="KW-1185">Reference proteome</keyword>
<dbReference type="STRING" id="1763535.LPB072_10135"/>
<dbReference type="RefSeq" id="WP_066088025.1">
    <property type="nucleotide sequence ID" value="NZ_CP017476.1"/>
</dbReference>
<proteinExistence type="predicted"/>
<evidence type="ECO:0000313" key="3">
    <source>
        <dbReference type="Proteomes" id="UP000185657"/>
    </source>
</evidence>
<dbReference type="EMBL" id="CP017476">
    <property type="protein sequence ID" value="AOW13160.1"/>
    <property type="molecule type" value="Genomic_DNA"/>
</dbReference>
<accession>A0A162W0K7</accession>
<evidence type="ECO:0008006" key="5">
    <source>
        <dbReference type="Google" id="ProtNLM"/>
    </source>
</evidence>
<name>A0A162W0K7_9BURK</name>
<dbReference type="Proteomes" id="UP000185680">
    <property type="component" value="Chromosome"/>
</dbReference>